<proteinExistence type="predicted"/>
<dbReference type="Proteomes" id="UP001596513">
    <property type="component" value="Unassembled WGS sequence"/>
</dbReference>
<comment type="caution">
    <text evidence="1">The sequence shown here is derived from an EMBL/GenBank/DDBJ whole genome shotgun (WGS) entry which is preliminary data.</text>
</comment>
<name>A0ABW2U194_9BACT</name>
<reference evidence="2" key="1">
    <citation type="journal article" date="2019" name="Int. J. Syst. Evol. Microbiol.">
        <title>The Global Catalogue of Microorganisms (GCM) 10K type strain sequencing project: providing services to taxonomists for standard genome sequencing and annotation.</title>
        <authorList>
            <consortium name="The Broad Institute Genomics Platform"/>
            <consortium name="The Broad Institute Genome Sequencing Center for Infectious Disease"/>
            <person name="Wu L."/>
            <person name="Ma J."/>
        </authorList>
    </citation>
    <scope>NUCLEOTIDE SEQUENCE [LARGE SCALE GENOMIC DNA]</scope>
    <source>
        <strain evidence="2">JCM 19635</strain>
    </source>
</reference>
<sequence length="40" mass="4348">MHTLRQLASRLPFTALLLPLMLLATSCSRYNDSGGFPSPA</sequence>
<evidence type="ECO:0000313" key="1">
    <source>
        <dbReference type="EMBL" id="MFC7666649.1"/>
    </source>
</evidence>
<keyword evidence="2" id="KW-1185">Reference proteome</keyword>
<protein>
    <submittedName>
        <fullName evidence="1">Uncharacterized protein</fullName>
    </submittedName>
</protein>
<evidence type="ECO:0000313" key="2">
    <source>
        <dbReference type="Proteomes" id="UP001596513"/>
    </source>
</evidence>
<accession>A0ABW2U194</accession>
<dbReference type="RefSeq" id="WP_380200533.1">
    <property type="nucleotide sequence ID" value="NZ_JBHTEK010000001.1"/>
</dbReference>
<organism evidence="1 2">
    <name type="scientific">Hymenobacter humi</name>
    <dbReference type="NCBI Taxonomy" id="1411620"/>
    <lineage>
        <taxon>Bacteria</taxon>
        <taxon>Pseudomonadati</taxon>
        <taxon>Bacteroidota</taxon>
        <taxon>Cytophagia</taxon>
        <taxon>Cytophagales</taxon>
        <taxon>Hymenobacteraceae</taxon>
        <taxon>Hymenobacter</taxon>
    </lineage>
</organism>
<gene>
    <name evidence="1" type="ORF">ACFQT0_03850</name>
</gene>
<dbReference type="PROSITE" id="PS51257">
    <property type="entry name" value="PROKAR_LIPOPROTEIN"/>
    <property type="match status" value="1"/>
</dbReference>
<dbReference type="EMBL" id="JBHTEK010000001">
    <property type="protein sequence ID" value="MFC7666649.1"/>
    <property type="molecule type" value="Genomic_DNA"/>
</dbReference>